<dbReference type="SUPFAM" id="SSF56281">
    <property type="entry name" value="Metallo-hydrolase/oxidoreductase"/>
    <property type="match status" value="1"/>
</dbReference>
<dbReference type="AlphaFoldDB" id="A0A662DIH7"/>
<protein>
    <recommendedName>
        <fullName evidence="1">Metallo-beta-lactamase domain-containing protein</fullName>
    </recommendedName>
</protein>
<comment type="caution">
    <text evidence="2">The sequence shown here is derived from an EMBL/GenBank/DDBJ whole genome shotgun (WGS) entry which is preliminary data.</text>
</comment>
<sequence length="255" mass="29242">MLFPGEDTFMKLTVLGSGVFKPRTVRYPSGLALTIGGETVIFDAGCGTFMRLVEAGINYEKINYIFITHLHIDHTSDLLQYLWAYHLDREKDLHLFGPPGLKRFYKTLTKLAPQFSHLPFKVRVREVDDNDVISLPFCRIEVARTYHVDELTSICYKVKADKKTFGYSGDTGYCERLIEFFRNVDVLVLECTVLNEQKLKTHLIPRECGEIATKAQVKKLVLTHLDLDLEKVKKQCSENFCGEIIVAEDLMQIEI</sequence>
<dbReference type="EMBL" id="QMQA01000050">
    <property type="protein sequence ID" value="RLE14307.1"/>
    <property type="molecule type" value="Genomic_DNA"/>
</dbReference>
<proteinExistence type="predicted"/>
<dbReference type="Pfam" id="PF12706">
    <property type="entry name" value="Lactamase_B_2"/>
    <property type="match status" value="1"/>
</dbReference>
<dbReference type="InterPro" id="IPR001279">
    <property type="entry name" value="Metallo-B-lactamas"/>
</dbReference>
<evidence type="ECO:0000313" key="3">
    <source>
        <dbReference type="Proteomes" id="UP000280417"/>
    </source>
</evidence>
<feature type="domain" description="Metallo-beta-lactamase" evidence="1">
    <location>
        <begin position="27"/>
        <end position="224"/>
    </location>
</feature>
<dbReference type="InterPro" id="IPR036866">
    <property type="entry name" value="RibonucZ/Hydroxyglut_hydro"/>
</dbReference>
<dbReference type="Proteomes" id="UP000280417">
    <property type="component" value="Unassembled WGS sequence"/>
</dbReference>
<dbReference type="GO" id="GO:0042781">
    <property type="term" value="F:3'-tRNA processing endoribonuclease activity"/>
    <property type="evidence" value="ECO:0007669"/>
    <property type="project" value="TreeGrafter"/>
</dbReference>
<reference evidence="2 3" key="1">
    <citation type="submission" date="2018-06" db="EMBL/GenBank/DDBJ databases">
        <title>Extensive metabolic versatility and redundancy in microbially diverse, dynamic hydrothermal sediments.</title>
        <authorList>
            <person name="Dombrowski N."/>
            <person name="Teske A."/>
            <person name="Baker B.J."/>
        </authorList>
    </citation>
    <scope>NUCLEOTIDE SEQUENCE [LARGE SCALE GENOMIC DNA]</scope>
    <source>
        <strain evidence="2">B3_G15</strain>
    </source>
</reference>
<dbReference type="Gene3D" id="3.60.15.10">
    <property type="entry name" value="Ribonuclease Z/Hydroxyacylglutathione hydrolase-like"/>
    <property type="match status" value="1"/>
</dbReference>
<gene>
    <name evidence="2" type="ORF">DRJ04_02620</name>
</gene>
<accession>A0A662DIH7</accession>
<dbReference type="PANTHER" id="PTHR46018:SF2">
    <property type="entry name" value="ZINC PHOSPHODIESTERASE ELAC PROTEIN 1"/>
    <property type="match status" value="1"/>
</dbReference>
<organism evidence="2 3">
    <name type="scientific">Aerophobetes bacterium</name>
    <dbReference type="NCBI Taxonomy" id="2030807"/>
    <lineage>
        <taxon>Bacteria</taxon>
        <taxon>Candidatus Aerophobota</taxon>
    </lineage>
</organism>
<dbReference type="SMART" id="SM00849">
    <property type="entry name" value="Lactamase_B"/>
    <property type="match status" value="1"/>
</dbReference>
<evidence type="ECO:0000259" key="1">
    <source>
        <dbReference type="SMART" id="SM00849"/>
    </source>
</evidence>
<dbReference type="PANTHER" id="PTHR46018">
    <property type="entry name" value="ZINC PHOSPHODIESTERASE ELAC PROTEIN 1"/>
    <property type="match status" value="1"/>
</dbReference>
<evidence type="ECO:0000313" key="2">
    <source>
        <dbReference type="EMBL" id="RLE14307.1"/>
    </source>
</evidence>
<name>A0A662DIH7_UNCAE</name>